<sequence length="301" mass="32743">MSLSMRCSSSIIPVEQLLLTMKIPFTKYQGLGNDFILIDNRHSPEPLITAEMAVAMCDRHFGIGADGVIFALPGQAATDYTMRIFNSDGSEPEMCGNGIRCLAQFIARLEANNTIGRTYRIHTLAGTIIPRLEANEQVTVDMGPPQLLGGEIPTTLVKGSEKVLAVPLEVEGKDWLVTCVSMGNPHCVTFVDDLASIPLETIGPKFEHHRVFPQRTNVEFVEVVAPDYMKMLVWERGAGITLACGTGACAVVVAAVLTGKCDRRCTVELPGGCLQIHWSQTDNRVYMTGPAKAVFEGIYAI</sequence>
<feature type="binding site" evidence="8">
    <location>
        <position position="86"/>
    </location>
    <ligand>
        <name>substrate</name>
    </ligand>
</feature>
<evidence type="ECO:0000256" key="9">
    <source>
        <dbReference type="PROSITE-ProRule" id="PRU10125"/>
    </source>
</evidence>
<dbReference type="NCBIfam" id="TIGR00652">
    <property type="entry name" value="DapF"/>
    <property type="match status" value="1"/>
</dbReference>
<evidence type="ECO:0000256" key="7">
    <source>
        <dbReference type="ARBA" id="ARBA00051712"/>
    </source>
</evidence>
<accession>A0A6H9GEA6</accession>
<comment type="caution">
    <text evidence="8">Lacks conserved residue(s) required for the propagation of feature annotation.</text>
</comment>
<comment type="function">
    <text evidence="8">Catalyzes the stereoinversion of LL-2,6-diaminopimelate (L,L-DAP) to meso-diaminopimelate (meso-DAP), a precursor of L-lysine and an essential component of the bacterial peptidoglycan.</text>
</comment>
<evidence type="ECO:0000256" key="3">
    <source>
        <dbReference type="ARBA" id="ARBA00013080"/>
    </source>
</evidence>
<comment type="pathway">
    <text evidence="1 8">Amino-acid biosynthesis; L-lysine biosynthesis via DAP pathway; DL-2,6-diaminopimelate from LL-2,6-diaminopimelate: step 1/1.</text>
</comment>
<keyword evidence="5 8" id="KW-0457">Lysine biosynthesis</keyword>
<gene>
    <name evidence="8 11" type="primary">dapF</name>
    <name evidence="11" type="ORF">NIES3787_09880</name>
</gene>
<feature type="binding site" evidence="8">
    <location>
        <position position="184"/>
    </location>
    <ligand>
        <name>substrate</name>
    </ligand>
</feature>
<proteinExistence type="inferred from homology"/>
<keyword evidence="10" id="KW-0812">Transmembrane</keyword>
<keyword evidence="10" id="KW-1133">Transmembrane helix</keyword>
<reference evidence="11 12" key="1">
    <citation type="submission" date="2019-02" db="EMBL/GenBank/DDBJ databases">
        <title>Draft genome sequence of Arthrospira platensis NIES-3787.</title>
        <authorList>
            <person name="Yamaguchi H."/>
            <person name="Suzuki S."/>
            <person name="Kawachi M."/>
        </authorList>
    </citation>
    <scope>NUCLEOTIDE SEQUENCE [LARGE SCALE GENOMIC DNA]</scope>
    <source>
        <strain evidence="11 12">NIES-3787</strain>
    </source>
</reference>
<dbReference type="UniPathway" id="UPA00034">
    <property type="reaction ID" value="UER00025"/>
</dbReference>
<keyword evidence="8" id="KW-0963">Cytoplasm</keyword>
<dbReference type="EC" id="5.1.1.7" evidence="3 8"/>
<keyword evidence="6 8" id="KW-0413">Isomerase</keyword>
<dbReference type="PANTHER" id="PTHR31689">
    <property type="entry name" value="DIAMINOPIMELATE EPIMERASE, CHLOROPLASTIC"/>
    <property type="match status" value="1"/>
</dbReference>
<comment type="caution">
    <text evidence="11">The sequence shown here is derived from an EMBL/GenBank/DDBJ whole genome shotgun (WGS) entry which is preliminary data.</text>
</comment>
<dbReference type="Gene3D" id="3.10.310.10">
    <property type="entry name" value="Diaminopimelate Epimerase, Chain A, domain 1"/>
    <property type="match status" value="2"/>
</dbReference>
<dbReference type="Pfam" id="PF01678">
    <property type="entry name" value="DAP_epimerase"/>
    <property type="match status" value="2"/>
</dbReference>
<dbReference type="InterPro" id="IPR001653">
    <property type="entry name" value="DAP_epimerase_DapF"/>
</dbReference>
<dbReference type="GO" id="GO:0005829">
    <property type="term" value="C:cytosol"/>
    <property type="evidence" value="ECO:0007669"/>
    <property type="project" value="TreeGrafter"/>
</dbReference>
<comment type="subcellular location">
    <subcellularLocation>
        <location evidence="8">Cytoplasm</location>
    </subcellularLocation>
</comment>
<feature type="binding site" evidence="8">
    <location>
        <position position="33"/>
    </location>
    <ligand>
        <name>substrate</name>
    </ligand>
</feature>
<feature type="active site" description="Proton acceptor" evidence="8">
    <location>
        <position position="244"/>
    </location>
</feature>
<evidence type="ECO:0000256" key="4">
    <source>
        <dbReference type="ARBA" id="ARBA00022605"/>
    </source>
</evidence>
<feature type="binding site" evidence="8">
    <location>
        <begin position="96"/>
        <end position="97"/>
    </location>
    <ligand>
        <name>substrate</name>
    </ligand>
</feature>
<feature type="active site" description="Proton donor" evidence="8">
    <location>
        <position position="95"/>
    </location>
</feature>
<keyword evidence="4 8" id="KW-0028">Amino-acid biosynthesis</keyword>
<feature type="binding site" evidence="8">
    <location>
        <begin position="235"/>
        <end position="236"/>
    </location>
    <ligand>
        <name>substrate</name>
    </ligand>
</feature>
<comment type="similarity">
    <text evidence="2 8">Belongs to the diaminopimelate epimerase family.</text>
</comment>
<feature type="site" description="Could be important to modulate the pK values of the two catalytic cysteine residues" evidence="8">
    <location>
        <position position="235"/>
    </location>
</feature>
<keyword evidence="10" id="KW-0472">Membrane</keyword>
<evidence type="ECO:0000313" key="11">
    <source>
        <dbReference type="EMBL" id="GCL45305.1"/>
    </source>
</evidence>
<comment type="catalytic activity">
    <reaction evidence="7 8">
        <text>(2S,6S)-2,6-diaminopimelate = meso-2,6-diaminopimelate</text>
        <dbReference type="Rhea" id="RHEA:15393"/>
        <dbReference type="ChEBI" id="CHEBI:57609"/>
        <dbReference type="ChEBI" id="CHEBI:57791"/>
        <dbReference type="EC" id="5.1.1.7"/>
    </reaction>
</comment>
<dbReference type="HAMAP" id="MF_00197">
    <property type="entry name" value="DAP_epimerase"/>
    <property type="match status" value="1"/>
</dbReference>
<evidence type="ECO:0000256" key="6">
    <source>
        <dbReference type="ARBA" id="ARBA00023235"/>
    </source>
</evidence>
<evidence type="ECO:0000256" key="10">
    <source>
        <dbReference type="SAM" id="Phobius"/>
    </source>
</evidence>
<dbReference type="PANTHER" id="PTHR31689:SF0">
    <property type="entry name" value="DIAMINOPIMELATE EPIMERASE"/>
    <property type="match status" value="1"/>
</dbReference>
<dbReference type="FunFam" id="3.10.310.10:FF:000009">
    <property type="entry name" value="Diaminopimelate epimerase chloroplastic"/>
    <property type="match status" value="1"/>
</dbReference>
<feature type="binding site" evidence="8">
    <location>
        <begin position="245"/>
        <end position="246"/>
    </location>
    <ligand>
        <name>substrate</name>
    </ligand>
</feature>
<evidence type="ECO:0000256" key="1">
    <source>
        <dbReference type="ARBA" id="ARBA00005196"/>
    </source>
</evidence>
<dbReference type="SUPFAM" id="SSF54506">
    <property type="entry name" value="Diaminopimelate epimerase-like"/>
    <property type="match status" value="2"/>
</dbReference>
<feature type="binding site" evidence="8">
    <location>
        <position position="217"/>
    </location>
    <ligand>
        <name>substrate</name>
    </ligand>
</feature>
<dbReference type="PROSITE" id="PS01326">
    <property type="entry name" value="DAP_EPIMERASE"/>
    <property type="match status" value="1"/>
</dbReference>
<comment type="subunit">
    <text evidence="8">Homodimer.</text>
</comment>
<feature type="transmembrane region" description="Helical" evidence="10">
    <location>
        <begin position="238"/>
        <end position="257"/>
    </location>
</feature>
<evidence type="ECO:0000313" key="12">
    <source>
        <dbReference type="Proteomes" id="UP000438874"/>
    </source>
</evidence>
<feature type="site" description="Could be important to modulate the pK values of the two catalytic cysteine residues" evidence="8">
    <location>
        <position position="186"/>
    </location>
</feature>
<feature type="active site" evidence="9">
    <location>
        <position position="95"/>
    </location>
</feature>
<dbReference type="AlphaFoldDB" id="A0A6H9GEA6"/>
<evidence type="ECO:0000256" key="8">
    <source>
        <dbReference type="HAMAP-Rule" id="MF_00197"/>
    </source>
</evidence>
<dbReference type="InterPro" id="IPR018510">
    <property type="entry name" value="DAP_epimerase_AS"/>
</dbReference>
<name>A0A6H9GEA6_MICAE</name>
<organism evidence="11 12">
    <name type="scientific">Microcystis aeruginosa NIES-3787</name>
    <dbReference type="NCBI Taxonomy" id="2517782"/>
    <lineage>
        <taxon>Bacteria</taxon>
        <taxon>Bacillati</taxon>
        <taxon>Cyanobacteriota</taxon>
        <taxon>Cyanophyceae</taxon>
        <taxon>Oscillatoriophycideae</taxon>
        <taxon>Chroococcales</taxon>
        <taxon>Microcystaceae</taxon>
        <taxon>Microcystis</taxon>
    </lineage>
</organism>
<dbReference type="GO" id="GO:0008837">
    <property type="term" value="F:diaminopimelate epimerase activity"/>
    <property type="evidence" value="ECO:0007669"/>
    <property type="project" value="UniProtKB-UniRule"/>
</dbReference>
<dbReference type="Proteomes" id="UP000438874">
    <property type="component" value="Unassembled WGS sequence"/>
</dbReference>
<evidence type="ECO:0000256" key="5">
    <source>
        <dbReference type="ARBA" id="ARBA00023154"/>
    </source>
</evidence>
<dbReference type="EMBL" id="BJCH01000007">
    <property type="protein sequence ID" value="GCL45305.1"/>
    <property type="molecule type" value="Genomic_DNA"/>
</dbReference>
<evidence type="ECO:0000256" key="2">
    <source>
        <dbReference type="ARBA" id="ARBA00010219"/>
    </source>
</evidence>
<protein>
    <recommendedName>
        <fullName evidence="3 8">Diaminopimelate epimerase</fullName>
        <shortName evidence="8">DAP epimerase</shortName>
        <ecNumber evidence="3 8">5.1.1.7</ecNumber>
    </recommendedName>
    <alternativeName>
        <fullName evidence="8">PLP-independent amino acid racemase</fullName>
    </alternativeName>
</protein>
<dbReference type="GO" id="GO:0009089">
    <property type="term" value="P:lysine biosynthetic process via diaminopimelate"/>
    <property type="evidence" value="ECO:0007669"/>
    <property type="project" value="UniProtKB-UniRule"/>
</dbReference>